<keyword evidence="4" id="KW-1185">Reference proteome</keyword>
<dbReference type="EMBL" id="JASNQZ010000012">
    <property type="protein sequence ID" value="KAL0949377.1"/>
    <property type="molecule type" value="Genomic_DNA"/>
</dbReference>
<proteinExistence type="predicted"/>
<feature type="compositionally biased region" description="Acidic residues" evidence="1">
    <location>
        <begin position="163"/>
        <end position="177"/>
    </location>
</feature>
<feature type="compositionally biased region" description="Basic and acidic residues" evidence="1">
    <location>
        <begin position="223"/>
        <end position="233"/>
    </location>
</feature>
<feature type="region of interest" description="Disordered" evidence="1">
    <location>
        <begin position="223"/>
        <end position="242"/>
    </location>
</feature>
<evidence type="ECO:0000313" key="3">
    <source>
        <dbReference type="EMBL" id="KAL0949377.1"/>
    </source>
</evidence>
<evidence type="ECO:0000313" key="4">
    <source>
        <dbReference type="Proteomes" id="UP001556367"/>
    </source>
</evidence>
<sequence>MASTSESTSVSPSTIPHQSILSYLGLPADYKPSPADDPIEFLRRHYRELPEHLLIRFSAVTSPKQRTTLPAIRNRRLKYLDSSPPDFRFEAARNTWASLWEGQDHRVVVGRLADEEKTWAKNEFLSGQTKHVGKLGNLLGGYEEERQAERSRALRRNAQEAEFVPEEDESDSSDEESSPLPPTELETPDQAKSRFLRVIKEQFIYGQLEDADYDAADWNEQWDVDHDRDAEERWFDDDADDE</sequence>
<feature type="domain" description="CCD97-like C-terminal" evidence="2">
    <location>
        <begin position="98"/>
        <end position="238"/>
    </location>
</feature>
<reference evidence="4" key="1">
    <citation type="submission" date="2024-06" db="EMBL/GenBank/DDBJ databases">
        <title>Multi-omics analyses provide insights into the biosynthesis of the anticancer antibiotic pleurotin in Hohenbuehelia grisea.</title>
        <authorList>
            <person name="Weaver J.A."/>
            <person name="Alberti F."/>
        </authorList>
    </citation>
    <scope>NUCLEOTIDE SEQUENCE [LARGE SCALE GENOMIC DNA]</scope>
    <source>
        <strain evidence="4">T-177</strain>
    </source>
</reference>
<organism evidence="3 4">
    <name type="scientific">Hohenbuehelia grisea</name>
    <dbReference type="NCBI Taxonomy" id="104357"/>
    <lineage>
        <taxon>Eukaryota</taxon>
        <taxon>Fungi</taxon>
        <taxon>Dikarya</taxon>
        <taxon>Basidiomycota</taxon>
        <taxon>Agaricomycotina</taxon>
        <taxon>Agaricomycetes</taxon>
        <taxon>Agaricomycetidae</taxon>
        <taxon>Agaricales</taxon>
        <taxon>Pleurotineae</taxon>
        <taxon>Pleurotaceae</taxon>
        <taxon>Hohenbuehelia</taxon>
    </lineage>
</organism>
<dbReference type="Proteomes" id="UP001556367">
    <property type="component" value="Unassembled WGS sequence"/>
</dbReference>
<protein>
    <recommendedName>
        <fullName evidence="2">CCD97-like C-terminal domain-containing protein</fullName>
    </recommendedName>
</protein>
<dbReference type="Pfam" id="PF09747">
    <property type="entry name" value="CCD97-like_C"/>
    <property type="match status" value="1"/>
</dbReference>
<evidence type="ECO:0000256" key="1">
    <source>
        <dbReference type="SAM" id="MobiDB-lite"/>
    </source>
</evidence>
<feature type="region of interest" description="Disordered" evidence="1">
    <location>
        <begin position="156"/>
        <end position="191"/>
    </location>
</feature>
<gene>
    <name evidence="3" type="ORF">HGRIS_009446</name>
</gene>
<evidence type="ECO:0000259" key="2">
    <source>
        <dbReference type="Pfam" id="PF09747"/>
    </source>
</evidence>
<name>A0ABR3J1C2_9AGAR</name>
<dbReference type="InterPro" id="IPR040233">
    <property type="entry name" value="CCD97-like_C"/>
</dbReference>
<comment type="caution">
    <text evidence="3">The sequence shown here is derived from an EMBL/GenBank/DDBJ whole genome shotgun (WGS) entry which is preliminary data.</text>
</comment>
<accession>A0ABR3J1C2</accession>